<feature type="domain" description="UspA" evidence="5">
    <location>
        <begin position="167"/>
        <end position="288"/>
    </location>
</feature>
<dbReference type="PANTHER" id="PTHR47892:SF1">
    <property type="entry name" value="UNIVERSAL STRESS PROTEIN E"/>
    <property type="match status" value="1"/>
</dbReference>
<dbReference type="Gene3D" id="3.40.50.12370">
    <property type="match status" value="1"/>
</dbReference>
<dbReference type="SUPFAM" id="SSF52402">
    <property type="entry name" value="Adenine nucleotide alpha hydrolases-like"/>
    <property type="match status" value="2"/>
</dbReference>
<evidence type="ECO:0000256" key="2">
    <source>
        <dbReference type="ARBA" id="ARBA00008791"/>
    </source>
</evidence>
<reference evidence="6 7" key="1">
    <citation type="submission" date="2019-02" db="EMBL/GenBank/DDBJ databases">
        <authorList>
            <person name="Li S.-H."/>
        </authorList>
    </citation>
    <scope>NUCLEOTIDE SEQUENCE [LARGE SCALE GENOMIC DNA]</scope>
    <source>
        <strain evidence="6 7">IMCC14385</strain>
    </source>
</reference>
<dbReference type="EMBL" id="CP036422">
    <property type="protein sequence ID" value="QFU75834.1"/>
    <property type="molecule type" value="Genomic_DNA"/>
</dbReference>
<evidence type="ECO:0000259" key="5">
    <source>
        <dbReference type="Pfam" id="PF00582"/>
    </source>
</evidence>
<accession>A0A5P9NKS1</accession>
<keyword evidence="3" id="KW-0963">Cytoplasm</keyword>
<dbReference type="Pfam" id="PF00582">
    <property type="entry name" value="Usp"/>
    <property type="match status" value="2"/>
</dbReference>
<name>A0A5P9NKS1_9GAMM</name>
<dbReference type="OrthoDB" id="239260at2"/>
<evidence type="ECO:0000256" key="4">
    <source>
        <dbReference type="ARBA" id="ARBA00037131"/>
    </source>
</evidence>
<dbReference type="GO" id="GO:0005737">
    <property type="term" value="C:cytoplasm"/>
    <property type="evidence" value="ECO:0007669"/>
    <property type="project" value="UniProtKB-SubCell"/>
</dbReference>
<dbReference type="PANTHER" id="PTHR47892">
    <property type="entry name" value="UNIVERSAL STRESS PROTEIN E"/>
    <property type="match status" value="1"/>
</dbReference>
<sequence>MGKLLIVADLEGKGIATRRGLDIAARHGFDAEVVSFVYAPLKSINVSAEERVKIKQKLIEDKRLEVQGRVDESAKQGQKVKLTVVWEKDLAAWVSRRCTSTRYEMVVKTGRRSDTLAHTSTDWQLLRECPAPVLVIAENKWARTKPVLAALDLRSKVAIKKKLNVEILQRAAALASAMDTSVEIVSAIEVPVLLADLDLVDPATFAADAKRDMQPQIKALAKQFGIPEKRFVVKRGPVEKVIASQAAAKRAQIVVMGTVGRKGVKARLMGNTAERVLRHLRTDVLALKP</sequence>
<evidence type="ECO:0000313" key="7">
    <source>
        <dbReference type="Proteomes" id="UP000326287"/>
    </source>
</evidence>
<comment type="similarity">
    <text evidence="2">Belongs to the universal stress protein A family.</text>
</comment>
<dbReference type="InterPro" id="IPR006016">
    <property type="entry name" value="UspA"/>
</dbReference>
<comment type="subcellular location">
    <subcellularLocation>
        <location evidence="1">Cytoplasm</location>
    </subcellularLocation>
</comment>
<protein>
    <submittedName>
        <fullName evidence="6">Universal stress protein</fullName>
    </submittedName>
</protein>
<organism evidence="6 7">
    <name type="scientific">Halioglobus maricola</name>
    <dbReference type="NCBI Taxonomy" id="2601894"/>
    <lineage>
        <taxon>Bacteria</taxon>
        <taxon>Pseudomonadati</taxon>
        <taxon>Pseudomonadota</taxon>
        <taxon>Gammaproteobacteria</taxon>
        <taxon>Cellvibrionales</taxon>
        <taxon>Halieaceae</taxon>
        <taxon>Halioglobus</taxon>
    </lineage>
</organism>
<evidence type="ECO:0000256" key="1">
    <source>
        <dbReference type="ARBA" id="ARBA00004496"/>
    </source>
</evidence>
<dbReference type="KEGG" id="halc:EY643_09280"/>
<comment type="function">
    <text evidence="4">Required for resistance to DNA-damaging agents.</text>
</comment>
<evidence type="ECO:0000256" key="3">
    <source>
        <dbReference type="ARBA" id="ARBA00022490"/>
    </source>
</evidence>
<proteinExistence type="inferred from homology"/>
<feature type="domain" description="UspA" evidence="5">
    <location>
        <begin position="10"/>
        <end position="136"/>
    </location>
</feature>
<evidence type="ECO:0000313" key="6">
    <source>
        <dbReference type="EMBL" id="QFU75834.1"/>
    </source>
</evidence>
<dbReference type="Proteomes" id="UP000326287">
    <property type="component" value="Chromosome"/>
</dbReference>
<dbReference type="RefSeq" id="WP_152661941.1">
    <property type="nucleotide sequence ID" value="NZ_CP036422.1"/>
</dbReference>
<gene>
    <name evidence="6" type="ORF">EY643_09280</name>
</gene>
<dbReference type="AlphaFoldDB" id="A0A5P9NKS1"/>
<keyword evidence="7" id="KW-1185">Reference proteome</keyword>